<reference evidence="9 10" key="1">
    <citation type="submission" date="2020-06" db="EMBL/GenBank/DDBJ databases">
        <title>The endosymbiont of the kinetoplastid Bodo saltans is a Paracaedibacter-like alpha-proteobacterium possessing a putative toxin-antitoxin system.</title>
        <authorList>
            <person name="Midha S."/>
            <person name="Rigden D.J."/>
            <person name="Siozios S."/>
            <person name="Hurst G.D.D."/>
            <person name="Jackson A.P."/>
        </authorList>
    </citation>
    <scope>NUCLEOTIDE SEQUENCE [LARGE SCALE GENOMIC DNA]</scope>
    <source>
        <strain evidence="9">Lake Konstanz</strain>
    </source>
</reference>
<dbReference type="KEGG" id="pbal:CPBP_01036"/>
<dbReference type="PANTHER" id="PTHR11638:SF111">
    <property type="entry name" value="ATP-DEPENDENT CLP PROTEASE ATP-BINDING SUBUNIT CLPA"/>
    <property type="match status" value="1"/>
</dbReference>
<gene>
    <name evidence="9" type="primary">clpA</name>
    <name evidence="9" type="ORF">CPBP_01036</name>
</gene>
<keyword evidence="3 7" id="KW-0547">Nucleotide-binding</keyword>
<accession>A0A7L9RUM1</accession>
<dbReference type="InterPro" id="IPR041546">
    <property type="entry name" value="ClpA/ClpB_AAA_lid"/>
</dbReference>
<dbReference type="InterPro" id="IPR001270">
    <property type="entry name" value="ClpA/B"/>
</dbReference>
<dbReference type="Gene3D" id="1.10.8.60">
    <property type="match status" value="2"/>
</dbReference>
<dbReference type="SUPFAM" id="SSF81923">
    <property type="entry name" value="Double Clp-N motif"/>
    <property type="match status" value="1"/>
</dbReference>
<dbReference type="Gene3D" id="1.10.1780.10">
    <property type="entry name" value="Clp, N-terminal domain"/>
    <property type="match status" value="1"/>
</dbReference>
<comment type="similarity">
    <text evidence="1 7">Belongs to the ClpA/ClpB family.</text>
</comment>
<dbReference type="Pfam" id="PF00004">
    <property type="entry name" value="AAA"/>
    <property type="match status" value="1"/>
</dbReference>
<dbReference type="EMBL" id="CP054719">
    <property type="protein sequence ID" value="QOL20252.1"/>
    <property type="molecule type" value="Genomic_DNA"/>
</dbReference>
<dbReference type="InterPro" id="IPR028299">
    <property type="entry name" value="ClpA/B_CS2"/>
</dbReference>
<evidence type="ECO:0000256" key="3">
    <source>
        <dbReference type="ARBA" id="ARBA00022741"/>
    </source>
</evidence>
<dbReference type="CDD" id="cd00009">
    <property type="entry name" value="AAA"/>
    <property type="match status" value="1"/>
</dbReference>
<dbReference type="PANTHER" id="PTHR11638">
    <property type="entry name" value="ATP-DEPENDENT CLP PROTEASE"/>
    <property type="match status" value="1"/>
</dbReference>
<dbReference type="InterPro" id="IPR050130">
    <property type="entry name" value="ClpA_ClpB"/>
</dbReference>
<evidence type="ECO:0000256" key="6">
    <source>
        <dbReference type="PROSITE-ProRule" id="PRU01251"/>
    </source>
</evidence>
<evidence type="ECO:0000256" key="5">
    <source>
        <dbReference type="ARBA" id="ARBA00023186"/>
    </source>
</evidence>
<dbReference type="CDD" id="cd19499">
    <property type="entry name" value="RecA-like_ClpB_Hsp104-like"/>
    <property type="match status" value="1"/>
</dbReference>
<dbReference type="PRINTS" id="PR00300">
    <property type="entry name" value="CLPPROTEASEA"/>
</dbReference>
<dbReference type="SUPFAM" id="SSF52540">
    <property type="entry name" value="P-loop containing nucleoside triphosphate hydrolases"/>
    <property type="match status" value="2"/>
</dbReference>
<name>A0A7L9RUM1_9PROT</name>
<organism evidence="9 10">
    <name type="scientific">Candidatus Bodocaedibacter vickermanii</name>
    <dbReference type="NCBI Taxonomy" id="2741701"/>
    <lineage>
        <taxon>Bacteria</taxon>
        <taxon>Pseudomonadati</taxon>
        <taxon>Pseudomonadota</taxon>
        <taxon>Alphaproteobacteria</taxon>
        <taxon>Holosporales</taxon>
        <taxon>Candidatus Paracaedibacteraceae</taxon>
        <taxon>Candidatus Bodocaedibacter</taxon>
    </lineage>
</organism>
<evidence type="ECO:0000256" key="2">
    <source>
        <dbReference type="ARBA" id="ARBA00022737"/>
    </source>
</evidence>
<keyword evidence="10" id="KW-1185">Reference proteome</keyword>
<dbReference type="InterPro" id="IPR003593">
    <property type="entry name" value="AAA+_ATPase"/>
</dbReference>
<dbReference type="InterPro" id="IPR027417">
    <property type="entry name" value="P-loop_NTPase"/>
</dbReference>
<dbReference type="InterPro" id="IPR003959">
    <property type="entry name" value="ATPase_AAA_core"/>
</dbReference>
<dbReference type="Proteomes" id="UP000594001">
    <property type="component" value="Chromosome"/>
</dbReference>
<dbReference type="GO" id="GO:0016887">
    <property type="term" value="F:ATP hydrolysis activity"/>
    <property type="evidence" value="ECO:0007669"/>
    <property type="project" value="InterPro"/>
</dbReference>
<keyword evidence="9" id="KW-0645">Protease</keyword>
<evidence type="ECO:0000259" key="8">
    <source>
        <dbReference type="PROSITE" id="PS51903"/>
    </source>
</evidence>
<dbReference type="GO" id="GO:0005524">
    <property type="term" value="F:ATP binding"/>
    <property type="evidence" value="ECO:0007669"/>
    <property type="project" value="UniProtKB-KW"/>
</dbReference>
<dbReference type="FunFam" id="3.40.50.300:FF:000025">
    <property type="entry name" value="ATP-dependent Clp protease subunit"/>
    <property type="match status" value="1"/>
</dbReference>
<dbReference type="GO" id="GO:0008233">
    <property type="term" value="F:peptidase activity"/>
    <property type="evidence" value="ECO:0007669"/>
    <property type="project" value="UniProtKB-KW"/>
</dbReference>
<dbReference type="InterPro" id="IPR004176">
    <property type="entry name" value="Clp_R_N"/>
</dbReference>
<protein>
    <submittedName>
        <fullName evidence="9">ATP-dependent Clp protease ATP-binding subunit ClpA</fullName>
    </submittedName>
</protein>
<evidence type="ECO:0000256" key="1">
    <source>
        <dbReference type="ARBA" id="ARBA00008675"/>
    </source>
</evidence>
<dbReference type="PROSITE" id="PS00870">
    <property type="entry name" value="CLPAB_1"/>
    <property type="match status" value="1"/>
</dbReference>
<dbReference type="PROSITE" id="PS00871">
    <property type="entry name" value="CLPAB_2"/>
    <property type="match status" value="1"/>
</dbReference>
<proteinExistence type="inferred from homology"/>
<dbReference type="AlphaFoldDB" id="A0A7L9RUM1"/>
<evidence type="ECO:0000313" key="9">
    <source>
        <dbReference type="EMBL" id="QOL20252.1"/>
    </source>
</evidence>
<keyword evidence="4 7" id="KW-0067">ATP-binding</keyword>
<feature type="domain" description="Clp R" evidence="8">
    <location>
        <begin position="1"/>
        <end position="65"/>
    </location>
</feature>
<dbReference type="InterPro" id="IPR036628">
    <property type="entry name" value="Clp_N_dom_sf"/>
</dbReference>
<sequence length="777" mass="86961">MLSKNLESSLRRAVDYALSLGHEHTTLEHLLYSLTEDPDVEGVFKSVSVNTPQMREALWEFITAELAYLKVKDLEESSPTISFQRVLHRAILQTQTIGGKTVDSRYVLAGLFDEKESHAAFFLKIHNLNRIDIIQYMNNNPVSLRKTNKKNTDESAAIQQLTKLSSLDSKLQLPNFTASPVETQVPNSVETSDKKHLKQFCINLNERAVNGKIDPVIGRTIEIERVIEILSRRSKNNPILVGEAGVGKTAVAEGLAIQIVEKKIPSLLNATIYSLDLGLLLAGTRYRGDFEERLKNVVSDIVATPGAILFIDEIHNIVGAGSTQGGGMDASNLLKPALARGEIRCIGATTHKEFRQFFEKDRALTRRFQKVDIDETSPEDTLQILKQLKKIYETYHSVHYSDEVLSLVVDLSVRYIHNRALPDKAIDVLDESGAHHHLYNESSKNITLREIEETVAKIARMPRLSVTSDERKTILNLRKKLKTSIFGQEKAIDAVVDAIQISRAGLRNPEKPTGAFLFAGPTGVGKTELARQVSSQLGLKLLRFDMSEYMEKHSIAKLIGTPPGYVGYDQGGLLTDAIDKHPHAVLLLDEIEKAHPDLFAILLQMMDYGKVTDNNGREVDCRHLIIILTTNAGAMELSKSPIGFGKANNSDASETADITRLFTPEFRNRLDGIVTFHRLAEKDIIHVFDKFFEQTITLLKEKQIDVTVSSTAKKWFIEHGYSETMGARPMERLIQEKIKLPLSKEILFGKSSKKGKRLLIDIKNAEIVILSSEKEMV</sequence>
<dbReference type="InterPro" id="IPR019489">
    <property type="entry name" value="Clp_ATPase_C"/>
</dbReference>
<keyword evidence="2 6" id="KW-0677">Repeat</keyword>
<dbReference type="GO" id="GO:0006508">
    <property type="term" value="P:proteolysis"/>
    <property type="evidence" value="ECO:0007669"/>
    <property type="project" value="UniProtKB-KW"/>
</dbReference>
<dbReference type="SMART" id="SM00382">
    <property type="entry name" value="AAA"/>
    <property type="match status" value="2"/>
</dbReference>
<dbReference type="PROSITE" id="PS51903">
    <property type="entry name" value="CLP_R"/>
    <property type="match status" value="1"/>
</dbReference>
<dbReference type="Pfam" id="PF10431">
    <property type="entry name" value="ClpB_D2-small"/>
    <property type="match status" value="1"/>
</dbReference>
<evidence type="ECO:0000256" key="4">
    <source>
        <dbReference type="ARBA" id="ARBA00022840"/>
    </source>
</evidence>
<dbReference type="Pfam" id="PF17871">
    <property type="entry name" value="AAA_lid_9"/>
    <property type="match status" value="1"/>
</dbReference>
<dbReference type="SMART" id="SM01086">
    <property type="entry name" value="ClpB_D2-small"/>
    <property type="match status" value="1"/>
</dbReference>
<keyword evidence="5 7" id="KW-0143">Chaperone</keyword>
<dbReference type="Pfam" id="PF02861">
    <property type="entry name" value="Clp_N"/>
    <property type="match status" value="1"/>
</dbReference>
<evidence type="ECO:0000256" key="7">
    <source>
        <dbReference type="RuleBase" id="RU004432"/>
    </source>
</evidence>
<dbReference type="RefSeq" id="WP_350331803.1">
    <property type="nucleotide sequence ID" value="NZ_CP054719.1"/>
</dbReference>
<dbReference type="GO" id="GO:0005737">
    <property type="term" value="C:cytoplasm"/>
    <property type="evidence" value="ECO:0007669"/>
    <property type="project" value="TreeGrafter"/>
</dbReference>
<dbReference type="InterPro" id="IPR018368">
    <property type="entry name" value="ClpA/B_CS1"/>
</dbReference>
<dbReference type="Pfam" id="PF07724">
    <property type="entry name" value="AAA_2"/>
    <property type="match status" value="1"/>
</dbReference>
<keyword evidence="9" id="KW-0378">Hydrolase</keyword>
<dbReference type="GO" id="GO:0034605">
    <property type="term" value="P:cellular response to heat"/>
    <property type="evidence" value="ECO:0007669"/>
    <property type="project" value="TreeGrafter"/>
</dbReference>
<dbReference type="Gene3D" id="3.40.50.300">
    <property type="entry name" value="P-loop containing nucleotide triphosphate hydrolases"/>
    <property type="match status" value="2"/>
</dbReference>
<evidence type="ECO:0000313" key="10">
    <source>
        <dbReference type="Proteomes" id="UP000594001"/>
    </source>
</evidence>